<evidence type="ECO:0000256" key="4">
    <source>
        <dbReference type="ARBA" id="ARBA00022801"/>
    </source>
</evidence>
<dbReference type="InterPro" id="IPR008758">
    <property type="entry name" value="Peptidase_S28"/>
</dbReference>
<keyword evidence="7" id="KW-1185">Reference proteome</keyword>
<gene>
    <name evidence="6" type="ORF">CLODIP_2_CD04207</name>
</gene>
<evidence type="ECO:0000256" key="5">
    <source>
        <dbReference type="ARBA" id="ARBA00023180"/>
    </source>
</evidence>
<dbReference type="AlphaFoldDB" id="A0A8S1D7E4"/>
<keyword evidence="4" id="KW-0378">Hydrolase</keyword>
<organism evidence="6 7">
    <name type="scientific">Cloeon dipterum</name>
    <dbReference type="NCBI Taxonomy" id="197152"/>
    <lineage>
        <taxon>Eukaryota</taxon>
        <taxon>Metazoa</taxon>
        <taxon>Ecdysozoa</taxon>
        <taxon>Arthropoda</taxon>
        <taxon>Hexapoda</taxon>
        <taxon>Insecta</taxon>
        <taxon>Pterygota</taxon>
        <taxon>Palaeoptera</taxon>
        <taxon>Ephemeroptera</taxon>
        <taxon>Pisciforma</taxon>
        <taxon>Baetidae</taxon>
        <taxon>Cloeon</taxon>
    </lineage>
</organism>
<keyword evidence="3" id="KW-0732">Signal</keyword>
<dbReference type="Gene3D" id="1.20.120.980">
    <property type="entry name" value="Serine carboxypeptidase S28, SKS domain"/>
    <property type="match status" value="1"/>
</dbReference>
<dbReference type="InterPro" id="IPR042269">
    <property type="entry name" value="Ser_carbopepase_S28_SKS"/>
</dbReference>
<dbReference type="PANTHER" id="PTHR11010:SF5">
    <property type="entry name" value="RE36938P-RELATED"/>
    <property type="match status" value="1"/>
</dbReference>
<dbReference type="PANTHER" id="PTHR11010">
    <property type="entry name" value="PROTEASE S28 PRO-X CARBOXYPEPTIDASE-RELATED"/>
    <property type="match status" value="1"/>
</dbReference>
<sequence>MDQALEDTANFAQSLQSEMGLEGAWILIGASYTGDMAAWARARYPHVFHAAYASGAPVLAKAGYPEFFEVVNAALLREDAGCPSVIESAMAELQILIDDGKSENITALFNLAEDIDLSRPNDVTLFWFQIASIFGSLIQVARPGTNKFLCDFLLNGQSQPLETYSGLLRTILQNNTLNVNSTRLVETYRDQIEFSDTSYTRQWLYHSCNEFGWFNPLSSANQPFGQHVPLEFMLQFCSSVYGPKFSPAHLEAGIERTNLLYGGKNPKISRVVYTVGTLDPVNPVQMEEDLNPESPVIFIEDASHCVDVTDASKPNDQPSLTSARQKVVENFSLWLEVK</sequence>
<evidence type="ECO:0008006" key="8">
    <source>
        <dbReference type="Google" id="ProtNLM"/>
    </source>
</evidence>
<protein>
    <recommendedName>
        <fullName evidence="8">Thymus-specific serine protease</fullName>
    </recommendedName>
</protein>
<dbReference type="SUPFAM" id="SSF53474">
    <property type="entry name" value="alpha/beta-Hydrolases"/>
    <property type="match status" value="1"/>
</dbReference>
<dbReference type="Gene3D" id="3.40.50.1820">
    <property type="entry name" value="alpha/beta hydrolase"/>
    <property type="match status" value="1"/>
</dbReference>
<evidence type="ECO:0000313" key="7">
    <source>
        <dbReference type="Proteomes" id="UP000494165"/>
    </source>
</evidence>
<evidence type="ECO:0000256" key="3">
    <source>
        <dbReference type="ARBA" id="ARBA00022729"/>
    </source>
</evidence>
<dbReference type="EMBL" id="CADEPI010000191">
    <property type="protein sequence ID" value="CAB3379672.1"/>
    <property type="molecule type" value="Genomic_DNA"/>
</dbReference>
<reference evidence="6 7" key="1">
    <citation type="submission" date="2020-04" db="EMBL/GenBank/DDBJ databases">
        <authorList>
            <person name="Alioto T."/>
            <person name="Alioto T."/>
            <person name="Gomez Garrido J."/>
        </authorList>
    </citation>
    <scope>NUCLEOTIDE SEQUENCE [LARGE SCALE GENOMIC DNA]</scope>
</reference>
<accession>A0A8S1D7E4</accession>
<keyword evidence="2" id="KW-0645">Protease</keyword>
<dbReference type="GO" id="GO:0008239">
    <property type="term" value="F:dipeptidyl-peptidase activity"/>
    <property type="evidence" value="ECO:0007669"/>
    <property type="project" value="TreeGrafter"/>
</dbReference>
<evidence type="ECO:0000313" key="6">
    <source>
        <dbReference type="EMBL" id="CAB3379672.1"/>
    </source>
</evidence>
<evidence type="ECO:0000256" key="1">
    <source>
        <dbReference type="ARBA" id="ARBA00011079"/>
    </source>
</evidence>
<proteinExistence type="inferred from homology"/>
<dbReference type="GO" id="GO:0070008">
    <property type="term" value="F:serine-type exopeptidase activity"/>
    <property type="evidence" value="ECO:0007669"/>
    <property type="project" value="InterPro"/>
</dbReference>
<dbReference type="GO" id="GO:0006508">
    <property type="term" value="P:proteolysis"/>
    <property type="evidence" value="ECO:0007669"/>
    <property type="project" value="UniProtKB-KW"/>
</dbReference>
<evidence type="ECO:0000256" key="2">
    <source>
        <dbReference type="ARBA" id="ARBA00022670"/>
    </source>
</evidence>
<comment type="caution">
    <text evidence="6">The sequence shown here is derived from an EMBL/GenBank/DDBJ whole genome shotgun (WGS) entry which is preliminary data.</text>
</comment>
<name>A0A8S1D7E4_9INSE</name>
<dbReference type="InterPro" id="IPR029058">
    <property type="entry name" value="AB_hydrolase_fold"/>
</dbReference>
<dbReference type="Pfam" id="PF05577">
    <property type="entry name" value="Peptidase_S28"/>
    <property type="match status" value="1"/>
</dbReference>
<dbReference type="Proteomes" id="UP000494165">
    <property type="component" value="Unassembled WGS sequence"/>
</dbReference>
<comment type="similarity">
    <text evidence="1">Belongs to the peptidase S28 family.</text>
</comment>
<dbReference type="OrthoDB" id="1735038at2759"/>
<keyword evidence="5" id="KW-0325">Glycoprotein</keyword>